<reference evidence="6 7" key="1">
    <citation type="submission" date="2018-05" db="EMBL/GenBank/DDBJ databases">
        <title>Genetic diversity of glacier-inhabiting Cryobacterium bacteria in China and description of Cryobacterium mengkeensis sp. nov. and Arthrobacter glacialis sp. nov.</title>
        <authorList>
            <person name="Liu Q."/>
            <person name="Xin Y.-H."/>
        </authorList>
    </citation>
    <scope>NUCLEOTIDE SEQUENCE [LARGE SCALE GENOMIC DNA]</scope>
    <source>
        <strain evidence="6 7">B7</strain>
    </source>
</reference>
<dbReference type="Gene3D" id="3.40.190.10">
    <property type="entry name" value="Periplasmic binding protein-like II"/>
    <property type="match status" value="1"/>
</dbReference>
<evidence type="ECO:0000256" key="4">
    <source>
        <dbReference type="ARBA" id="ARBA00022729"/>
    </source>
</evidence>
<feature type="signal peptide" evidence="5">
    <location>
        <begin position="1"/>
        <end position="25"/>
    </location>
</feature>
<dbReference type="PROSITE" id="PS51257">
    <property type="entry name" value="PROKAR_LIPOPROTEIN"/>
    <property type="match status" value="1"/>
</dbReference>
<organism evidence="6 7">
    <name type="scientific">Arthrobacter psychrolactophilus</name>
    <dbReference type="NCBI Taxonomy" id="92442"/>
    <lineage>
        <taxon>Bacteria</taxon>
        <taxon>Bacillati</taxon>
        <taxon>Actinomycetota</taxon>
        <taxon>Actinomycetes</taxon>
        <taxon>Micrococcales</taxon>
        <taxon>Micrococcaceae</taxon>
        <taxon>Arthrobacter</taxon>
    </lineage>
</organism>
<dbReference type="SUPFAM" id="SSF53850">
    <property type="entry name" value="Periplasmic binding protein-like II"/>
    <property type="match status" value="1"/>
</dbReference>
<comment type="caution">
    <text evidence="6">The sequence shown here is derived from an EMBL/GenBank/DDBJ whole genome shotgun (WGS) entry which is preliminary data.</text>
</comment>
<dbReference type="Proteomes" id="UP000247980">
    <property type="component" value="Unassembled WGS sequence"/>
</dbReference>
<dbReference type="InterPro" id="IPR050490">
    <property type="entry name" value="Bact_solute-bd_prot1"/>
</dbReference>
<evidence type="ECO:0000313" key="6">
    <source>
        <dbReference type="EMBL" id="PYI39582.1"/>
    </source>
</evidence>
<keyword evidence="3" id="KW-0813">Transport</keyword>
<dbReference type="AlphaFoldDB" id="A0A2V5IVV0"/>
<dbReference type="CDD" id="cd13585">
    <property type="entry name" value="PBP2_TMBP_like"/>
    <property type="match status" value="1"/>
</dbReference>
<evidence type="ECO:0000256" key="1">
    <source>
        <dbReference type="ARBA" id="ARBA00004196"/>
    </source>
</evidence>
<dbReference type="PANTHER" id="PTHR43649:SF31">
    <property type="entry name" value="SN-GLYCEROL-3-PHOSPHATE-BINDING PERIPLASMIC PROTEIN UGPB"/>
    <property type="match status" value="1"/>
</dbReference>
<name>A0A2V5IVV0_9MICC</name>
<evidence type="ECO:0000256" key="2">
    <source>
        <dbReference type="ARBA" id="ARBA00008520"/>
    </source>
</evidence>
<dbReference type="InterPro" id="IPR006059">
    <property type="entry name" value="SBP"/>
</dbReference>
<dbReference type="PANTHER" id="PTHR43649">
    <property type="entry name" value="ARABINOSE-BINDING PROTEIN-RELATED"/>
    <property type="match status" value="1"/>
</dbReference>
<evidence type="ECO:0000256" key="3">
    <source>
        <dbReference type="ARBA" id="ARBA00022448"/>
    </source>
</evidence>
<dbReference type="RefSeq" id="WP_110483756.1">
    <property type="nucleotide sequence ID" value="NZ_QJVC01000002.1"/>
</dbReference>
<dbReference type="EMBL" id="QJVC01000002">
    <property type="protein sequence ID" value="PYI39582.1"/>
    <property type="molecule type" value="Genomic_DNA"/>
</dbReference>
<evidence type="ECO:0000313" key="7">
    <source>
        <dbReference type="Proteomes" id="UP000247980"/>
    </source>
</evidence>
<comment type="similarity">
    <text evidence="2">Belongs to the bacterial solute-binding protein 1 family.</text>
</comment>
<dbReference type="GO" id="GO:0030313">
    <property type="term" value="C:cell envelope"/>
    <property type="evidence" value="ECO:0007669"/>
    <property type="project" value="UniProtKB-SubCell"/>
</dbReference>
<keyword evidence="4 5" id="KW-0732">Signal</keyword>
<dbReference type="Pfam" id="PF01547">
    <property type="entry name" value="SBP_bac_1"/>
    <property type="match status" value="1"/>
</dbReference>
<feature type="chain" id="PRO_5016117636" evidence="5">
    <location>
        <begin position="26"/>
        <end position="427"/>
    </location>
</feature>
<evidence type="ECO:0000256" key="5">
    <source>
        <dbReference type="SAM" id="SignalP"/>
    </source>
</evidence>
<keyword evidence="7" id="KW-1185">Reference proteome</keyword>
<comment type="subcellular location">
    <subcellularLocation>
        <location evidence="1">Cell envelope</location>
    </subcellularLocation>
</comment>
<sequence length="427" mass="46110">MKRRTLTAIALALSAGFGLSACAGAAGPADNAGAQDGKTTLSVSVWNYEGTPEFKALFDAYEAANPGINIEPVDILADDYPQKVTTMLAGGDTTDVLTMKNVIDYSRYANNGQLQEINDVVDTVGKDKLAGIDAFDLDGKYFAAPYRQDFWLLYYNKDMFKAAGIADPTDLTWDQYADIAKKLSTTKDGKKVYGTYQHTWRSVVQAISAAQNDADQNSGEYGFMKDQYNTALDLQTSGATLPYGTAKSQKTSYRTMFETGQAAMMPMGTWYIAGILEAKKAGKTDVNWGLAPMPQKTADGEITTFGSPTAFAVNKNAKHSDEAKKFIQWAAGAEGAKAISAIGVVPALQDASVTEAYFTLDGMATDELSKKAFSPDKTALEMPVSDKSAATDTILNQEHDLIMVGEKSVDDAITEMDKRVKKEVLNQ</sequence>
<accession>A0A2V5IVV0</accession>
<protein>
    <submittedName>
        <fullName evidence="6">Sugar ABC transporter substrate-binding protein</fullName>
    </submittedName>
</protein>
<proteinExistence type="inferred from homology"/>
<dbReference type="OrthoDB" id="2510110at2"/>
<gene>
    <name evidence="6" type="ORF">CVS30_02505</name>
</gene>